<name>A0A2S9IBY3_9GAMM</name>
<sequence length="65" mass="7181">MWVFFDRKKIVCGDGIRLQGEAWGKSGMAASKVGVVMDYNVEAAKQFLCRHFAATQISGNKKATQ</sequence>
<evidence type="ECO:0000313" key="2">
    <source>
        <dbReference type="Proteomes" id="UP000239181"/>
    </source>
</evidence>
<dbReference type="EMBL" id="PDET01000007">
    <property type="protein sequence ID" value="PRD15298.1"/>
    <property type="molecule type" value="Genomic_DNA"/>
</dbReference>
<keyword evidence="2" id="KW-1185">Reference proteome</keyword>
<protein>
    <submittedName>
        <fullName evidence="1">Uncharacterized protein</fullName>
    </submittedName>
</protein>
<evidence type="ECO:0000313" key="1">
    <source>
        <dbReference type="EMBL" id="PRD15298.1"/>
    </source>
</evidence>
<accession>A0A2S9IBY3</accession>
<organism evidence="1 2">
    <name type="scientific">Pantoea coffeiphila</name>
    <dbReference type="NCBI Taxonomy" id="1465635"/>
    <lineage>
        <taxon>Bacteria</taxon>
        <taxon>Pseudomonadati</taxon>
        <taxon>Pseudomonadota</taxon>
        <taxon>Gammaproteobacteria</taxon>
        <taxon>Enterobacterales</taxon>
        <taxon>Erwiniaceae</taxon>
        <taxon>Pantoea</taxon>
    </lineage>
</organism>
<reference evidence="1 2" key="1">
    <citation type="submission" date="2017-10" db="EMBL/GenBank/DDBJ databases">
        <title>Draft genome of two endophytic bacteria isolated from 'guarana' Paullinia cupana (Mart.) Ducke.</title>
        <authorList>
            <person name="Siqueira K.A."/>
            <person name="Liotti R.G."/>
            <person name="Mendes T.A."/>
            <person name="Soares M.A."/>
        </authorList>
    </citation>
    <scope>NUCLEOTIDE SEQUENCE [LARGE SCALE GENOMIC DNA]</scope>
    <source>
        <strain evidence="1 2">342</strain>
    </source>
</reference>
<dbReference type="RefSeq" id="WP_105593076.1">
    <property type="nucleotide sequence ID" value="NZ_PDET01000007.1"/>
</dbReference>
<dbReference type="Proteomes" id="UP000239181">
    <property type="component" value="Unassembled WGS sequence"/>
</dbReference>
<gene>
    <name evidence="1" type="ORF">CQW29_12650</name>
</gene>
<proteinExistence type="predicted"/>
<dbReference type="AlphaFoldDB" id="A0A2S9IBY3"/>
<comment type="caution">
    <text evidence="1">The sequence shown here is derived from an EMBL/GenBank/DDBJ whole genome shotgun (WGS) entry which is preliminary data.</text>
</comment>